<keyword evidence="12" id="KW-0675">Receptor</keyword>
<evidence type="ECO:0000256" key="4">
    <source>
        <dbReference type="ARBA" id="ARBA00022692"/>
    </source>
</evidence>
<gene>
    <name evidence="12" type="ORF">MQE36_00005</name>
</gene>
<dbReference type="Proteomes" id="UP000829476">
    <property type="component" value="Chromosome"/>
</dbReference>
<protein>
    <submittedName>
        <fullName evidence="12">TonB-dependent receptor</fullName>
    </submittedName>
</protein>
<evidence type="ECO:0000259" key="10">
    <source>
        <dbReference type="Pfam" id="PF00593"/>
    </source>
</evidence>
<keyword evidence="4 8" id="KW-0812">Transmembrane</keyword>
<evidence type="ECO:0000313" key="13">
    <source>
        <dbReference type="Proteomes" id="UP000829476"/>
    </source>
</evidence>
<dbReference type="Gene3D" id="2.170.130.10">
    <property type="entry name" value="TonB-dependent receptor, plug domain"/>
    <property type="match status" value="1"/>
</dbReference>
<dbReference type="Gene3D" id="2.40.170.20">
    <property type="entry name" value="TonB-dependent receptor, beta-barrel domain"/>
    <property type="match status" value="1"/>
</dbReference>
<keyword evidence="6 8" id="KW-0472">Membrane</keyword>
<dbReference type="InterPro" id="IPR023996">
    <property type="entry name" value="TonB-dep_OMP_SusC/RagA"/>
</dbReference>
<keyword evidence="5 9" id="KW-0798">TonB box</keyword>
<dbReference type="InterPro" id="IPR037066">
    <property type="entry name" value="Plug_dom_sf"/>
</dbReference>
<accession>A0ABY3YMD1</accession>
<evidence type="ECO:0000256" key="1">
    <source>
        <dbReference type="ARBA" id="ARBA00004571"/>
    </source>
</evidence>
<comment type="similarity">
    <text evidence="8 9">Belongs to the TonB-dependent receptor family.</text>
</comment>
<organism evidence="12 13">
    <name type="scientific">Zhouia spongiae</name>
    <dbReference type="NCBI Taxonomy" id="2202721"/>
    <lineage>
        <taxon>Bacteria</taxon>
        <taxon>Pseudomonadati</taxon>
        <taxon>Bacteroidota</taxon>
        <taxon>Flavobacteriia</taxon>
        <taxon>Flavobacteriales</taxon>
        <taxon>Flavobacteriaceae</taxon>
        <taxon>Zhouia</taxon>
    </lineage>
</organism>
<dbReference type="InterPro" id="IPR000531">
    <property type="entry name" value="Beta-barrel_TonB"/>
</dbReference>
<dbReference type="Pfam" id="PF07715">
    <property type="entry name" value="Plug"/>
    <property type="match status" value="1"/>
</dbReference>
<proteinExistence type="inferred from homology"/>
<feature type="domain" description="TonB-dependent receptor-like beta-barrel" evidence="10">
    <location>
        <begin position="430"/>
        <end position="995"/>
    </location>
</feature>
<keyword evidence="3 8" id="KW-1134">Transmembrane beta strand</keyword>
<feature type="domain" description="TonB-dependent receptor plug" evidence="11">
    <location>
        <begin position="124"/>
        <end position="269"/>
    </location>
</feature>
<sequence length="1022" mass="113109">MNRKHILYVFLFLCGVFSYGQKVTKAQPIKSALVSGKVVDKANDFPVFGATIMVKGSANGVAADLDGNFEIQVNKGDLLLVSSIGYENAEYKVTDINKKIVVLLQENIEALQAITVVGYGKQERRDLTGAIGSIKGEKLDNITASFDNALAGKISGVQVNSSSGVPGSATSITIRGITSLNANSNNPLIVIDGVPVYGTDRNNNTTDFSRTSVIPGMLGGGSVSNNLDPRSDFERNPLSMLNMDDIESIEILKDAYATAIYGSRGAAGVILITTKSGAVGKPRINVNYSTTLSNPVATPDVLNAQQYSDFYNKYYDEQDNPFPVGIETNWLDRVTRTAVANNLSASMAAGTEKMKYYFSFSVLDQESYIVGQDYKKYSARVNTDYKFSDKLKFGTNVTVNFSDNNALNAQSIYRNAVLKAPNVAEKTALGDYYFGSAPNYRGSADNPLAQAYRDINYVKDSRTIGNAYLEYEPVDGLTLKSEVGIDYFGSEAYSRLISRPDLEGGSARETTKQNRKLVVNNTINYVKNFNKHAINSVIGQSFEKSREQATSIFGRNFDNDNVLAIGRAGNRGISNTLIQEWALFSAFGRLNYQYDNKYLAGVTYRVDGSSRFNKNNRYIGFPSFSLGWRLSEEAFMKGFNWIDDLKFRGSMGFTGIDGTSGYYGNQGQYLPHPNGLNYNGVSILQARQPNNPNLKWERTRTLDLGVDANLFGNRVDLQVDYYHKKITNMLYSSAVPWYMGYPDQQQNIGDMENRGIEVTLNTINISTPDFRWTTDFNIARNTNKILKLNYSGSSASGAELGYKYFAEGESAAQFFLYDWAGVNPLTGNPLWNYVDGTQSETPPASLNDNPNQHRSPMGDAMPDFFGGITNTFSYKNIELSAFFSFAYGGQLYNGAKAQLFTYSQNSANNLSTDILDYWLIPGHRTDIPQIHNASLDENGFGGVRDYTVGRDSDRFLEDASYIRLKNIRLAYNFPKTLLDKYFLSKLTLYIQGNNLLTFTKYTGQDPEVNAFGSSALLSGYAS</sequence>
<evidence type="ECO:0000256" key="5">
    <source>
        <dbReference type="ARBA" id="ARBA00023077"/>
    </source>
</evidence>
<dbReference type="InterPro" id="IPR012910">
    <property type="entry name" value="Plug_dom"/>
</dbReference>
<keyword evidence="7 8" id="KW-0998">Cell outer membrane</keyword>
<dbReference type="InterPro" id="IPR036942">
    <property type="entry name" value="Beta-barrel_TonB_sf"/>
</dbReference>
<dbReference type="EMBL" id="CP094326">
    <property type="protein sequence ID" value="UNY98754.1"/>
    <property type="molecule type" value="Genomic_DNA"/>
</dbReference>
<dbReference type="PROSITE" id="PS52016">
    <property type="entry name" value="TONB_DEPENDENT_REC_3"/>
    <property type="match status" value="1"/>
</dbReference>
<evidence type="ECO:0000256" key="6">
    <source>
        <dbReference type="ARBA" id="ARBA00023136"/>
    </source>
</evidence>
<dbReference type="NCBIfam" id="TIGR04056">
    <property type="entry name" value="OMP_RagA_SusC"/>
    <property type="match status" value="1"/>
</dbReference>
<comment type="subcellular location">
    <subcellularLocation>
        <location evidence="1 8">Cell outer membrane</location>
        <topology evidence="1 8">Multi-pass membrane protein</topology>
    </subcellularLocation>
</comment>
<dbReference type="InterPro" id="IPR039426">
    <property type="entry name" value="TonB-dep_rcpt-like"/>
</dbReference>
<reference evidence="12 13" key="1">
    <citation type="journal article" date="2018" name="Int. J. Syst. Evol. Microbiol.">
        <title>Zhouia spongiae sp. nov., isolated from a marine sponge.</title>
        <authorList>
            <person name="Zhuang L."/>
            <person name="Lin B."/>
            <person name="Qin F."/>
            <person name="Luo L."/>
        </authorList>
    </citation>
    <scope>NUCLEOTIDE SEQUENCE [LARGE SCALE GENOMIC DNA]</scope>
    <source>
        <strain evidence="12 13">HN-Y44</strain>
    </source>
</reference>
<evidence type="ECO:0000256" key="2">
    <source>
        <dbReference type="ARBA" id="ARBA00022448"/>
    </source>
</evidence>
<dbReference type="InterPro" id="IPR008969">
    <property type="entry name" value="CarboxyPept-like_regulatory"/>
</dbReference>
<evidence type="ECO:0000256" key="3">
    <source>
        <dbReference type="ARBA" id="ARBA00022452"/>
    </source>
</evidence>
<dbReference type="Gene3D" id="2.60.40.1120">
    <property type="entry name" value="Carboxypeptidase-like, regulatory domain"/>
    <property type="match status" value="1"/>
</dbReference>
<name>A0ABY3YMD1_9FLAO</name>
<dbReference type="Pfam" id="PF00593">
    <property type="entry name" value="TonB_dep_Rec_b-barrel"/>
    <property type="match status" value="1"/>
</dbReference>
<dbReference type="InterPro" id="IPR023997">
    <property type="entry name" value="TonB-dep_OMP_SusC/RagA_CS"/>
</dbReference>
<evidence type="ECO:0000256" key="9">
    <source>
        <dbReference type="RuleBase" id="RU003357"/>
    </source>
</evidence>
<dbReference type="NCBIfam" id="TIGR04057">
    <property type="entry name" value="SusC_RagA_signa"/>
    <property type="match status" value="1"/>
</dbReference>
<evidence type="ECO:0000313" key="12">
    <source>
        <dbReference type="EMBL" id="UNY98754.1"/>
    </source>
</evidence>
<dbReference type="RefSeq" id="WP_242937160.1">
    <property type="nucleotide sequence ID" value="NZ_CP094326.1"/>
</dbReference>
<evidence type="ECO:0000256" key="8">
    <source>
        <dbReference type="PROSITE-ProRule" id="PRU01360"/>
    </source>
</evidence>
<evidence type="ECO:0000259" key="11">
    <source>
        <dbReference type="Pfam" id="PF07715"/>
    </source>
</evidence>
<keyword evidence="13" id="KW-1185">Reference proteome</keyword>
<keyword evidence="2 8" id="KW-0813">Transport</keyword>
<evidence type="ECO:0000256" key="7">
    <source>
        <dbReference type="ARBA" id="ARBA00023237"/>
    </source>
</evidence>
<dbReference type="SUPFAM" id="SSF49464">
    <property type="entry name" value="Carboxypeptidase regulatory domain-like"/>
    <property type="match status" value="1"/>
</dbReference>
<dbReference type="Pfam" id="PF13715">
    <property type="entry name" value="CarbopepD_reg_2"/>
    <property type="match status" value="1"/>
</dbReference>
<dbReference type="SUPFAM" id="SSF56935">
    <property type="entry name" value="Porins"/>
    <property type="match status" value="1"/>
</dbReference>